<reference evidence="11" key="1">
    <citation type="submission" date="2025-08" db="UniProtKB">
        <authorList>
            <consortium name="RefSeq"/>
        </authorList>
    </citation>
    <scope>IDENTIFICATION</scope>
    <source>
        <tissue evidence="11">Sperm</tissue>
    </source>
</reference>
<dbReference type="InterPro" id="IPR016090">
    <property type="entry name" value="PLA2-like_dom"/>
</dbReference>
<dbReference type="SMART" id="SM00085">
    <property type="entry name" value="PA2c"/>
    <property type="match status" value="1"/>
</dbReference>
<evidence type="ECO:0000256" key="8">
    <source>
        <dbReference type="RuleBase" id="RU361236"/>
    </source>
</evidence>
<evidence type="ECO:0000256" key="2">
    <source>
        <dbReference type="ARBA" id="ARBA00022525"/>
    </source>
</evidence>
<dbReference type="GO" id="GO:0005576">
    <property type="term" value="C:extracellular region"/>
    <property type="evidence" value="ECO:0007669"/>
    <property type="project" value="UniProtKB-SubCell"/>
</dbReference>
<dbReference type="InterPro" id="IPR036444">
    <property type="entry name" value="PLipase_A2_dom_sf"/>
</dbReference>
<dbReference type="RefSeq" id="XP_032818139.1">
    <property type="nucleotide sequence ID" value="XM_032962248.1"/>
</dbReference>
<dbReference type="GO" id="GO:0005509">
    <property type="term" value="F:calcium ion binding"/>
    <property type="evidence" value="ECO:0007669"/>
    <property type="project" value="InterPro"/>
</dbReference>
<feature type="disulfide bond" evidence="6">
    <location>
        <begin position="87"/>
        <end position="112"/>
    </location>
</feature>
<dbReference type="EC" id="3.1.1.4" evidence="8"/>
<evidence type="ECO:0000256" key="4">
    <source>
        <dbReference type="PIRSR" id="PIRSR601211-1"/>
    </source>
</evidence>
<comment type="catalytic activity">
    <reaction evidence="8">
        <text>a 1,2-diacyl-sn-glycero-3-phosphocholine + H2O = a 1-acyl-sn-glycero-3-phosphocholine + a fatty acid + H(+)</text>
        <dbReference type="Rhea" id="RHEA:15801"/>
        <dbReference type="ChEBI" id="CHEBI:15377"/>
        <dbReference type="ChEBI" id="CHEBI:15378"/>
        <dbReference type="ChEBI" id="CHEBI:28868"/>
        <dbReference type="ChEBI" id="CHEBI:57643"/>
        <dbReference type="ChEBI" id="CHEBI:58168"/>
        <dbReference type="EC" id="3.1.1.4"/>
    </reaction>
</comment>
<dbReference type="AlphaFoldDB" id="A0AAJ7THV4"/>
<dbReference type="PROSITE" id="PS00119">
    <property type="entry name" value="PA2_ASP"/>
    <property type="match status" value="1"/>
</dbReference>
<comment type="similarity">
    <text evidence="7">Belongs to the phospholipase A2 family.</text>
</comment>
<evidence type="ECO:0000256" key="1">
    <source>
        <dbReference type="ARBA" id="ARBA00004613"/>
    </source>
</evidence>
<keyword evidence="5 8" id="KW-0106">Calcium</keyword>
<dbReference type="PROSITE" id="PS00118">
    <property type="entry name" value="PA2_HIS"/>
    <property type="match status" value="1"/>
</dbReference>
<dbReference type="CDD" id="cd00125">
    <property type="entry name" value="PLA2c"/>
    <property type="match status" value="1"/>
</dbReference>
<dbReference type="PANTHER" id="PTHR11716">
    <property type="entry name" value="PHOSPHOLIPASE A2 FAMILY MEMBER"/>
    <property type="match status" value="1"/>
</dbReference>
<comment type="cofactor">
    <cofactor evidence="5">
        <name>Ca(2+)</name>
        <dbReference type="ChEBI" id="CHEBI:29108"/>
    </cofactor>
    <text evidence="5">Binds 1 Ca(2+) ion per subunit.</text>
</comment>
<evidence type="ECO:0000256" key="6">
    <source>
        <dbReference type="PIRSR" id="PIRSR601211-3"/>
    </source>
</evidence>
<dbReference type="InterPro" id="IPR001211">
    <property type="entry name" value="PLA2"/>
</dbReference>
<dbReference type="PRINTS" id="PR00389">
    <property type="entry name" value="PHPHLIPASEA2"/>
</dbReference>
<feature type="binding site" evidence="5">
    <location>
        <position position="57"/>
    </location>
    <ligand>
        <name>Ca(2+)</name>
        <dbReference type="ChEBI" id="CHEBI:29108"/>
    </ligand>
</feature>
<feature type="signal peptide" evidence="8">
    <location>
        <begin position="1"/>
        <end position="21"/>
    </location>
</feature>
<keyword evidence="10" id="KW-1185">Reference proteome</keyword>
<feature type="chain" id="PRO_5042317867" description="Phospholipase A2" evidence="8">
    <location>
        <begin position="22"/>
        <end position="143"/>
    </location>
</feature>
<feature type="disulfide bond" evidence="6">
    <location>
        <begin position="78"/>
        <end position="119"/>
    </location>
</feature>
<feature type="domain" description="Phospholipase A2-like central" evidence="9">
    <location>
        <begin position="30"/>
        <end position="143"/>
    </location>
</feature>
<feature type="disulfide bond" evidence="6">
    <location>
        <begin position="56"/>
        <end position="72"/>
    </location>
</feature>
<dbReference type="Proteomes" id="UP001318040">
    <property type="component" value="Chromosome 28"/>
</dbReference>
<evidence type="ECO:0000313" key="10">
    <source>
        <dbReference type="Proteomes" id="UP001318040"/>
    </source>
</evidence>
<dbReference type="InterPro" id="IPR033112">
    <property type="entry name" value="PLA2_Asp_AS"/>
</dbReference>
<dbReference type="GO" id="GO:0050482">
    <property type="term" value="P:arachidonate secretion"/>
    <property type="evidence" value="ECO:0007669"/>
    <property type="project" value="InterPro"/>
</dbReference>
<dbReference type="GO" id="GO:0016042">
    <property type="term" value="P:lipid catabolic process"/>
    <property type="evidence" value="ECO:0007669"/>
    <property type="project" value="InterPro"/>
</dbReference>
<organism evidence="10 11">
    <name type="scientific">Petromyzon marinus</name>
    <name type="common">Sea lamprey</name>
    <dbReference type="NCBI Taxonomy" id="7757"/>
    <lineage>
        <taxon>Eukaryota</taxon>
        <taxon>Metazoa</taxon>
        <taxon>Chordata</taxon>
        <taxon>Craniata</taxon>
        <taxon>Vertebrata</taxon>
        <taxon>Cyclostomata</taxon>
        <taxon>Hyperoartia</taxon>
        <taxon>Petromyzontiformes</taxon>
        <taxon>Petromyzontidae</taxon>
        <taxon>Petromyzon</taxon>
    </lineage>
</organism>
<dbReference type="GO" id="GO:0005543">
    <property type="term" value="F:phospholipid binding"/>
    <property type="evidence" value="ECO:0007669"/>
    <property type="project" value="TreeGrafter"/>
</dbReference>
<feature type="disulfide bond" evidence="6">
    <location>
        <begin position="71"/>
        <end position="126"/>
    </location>
</feature>
<dbReference type="KEGG" id="pmrn:116946955"/>
<accession>A0AAJ7THV4</accession>
<dbReference type="GO" id="GO:0047498">
    <property type="term" value="F:calcium-dependent phospholipase A2 activity"/>
    <property type="evidence" value="ECO:0007669"/>
    <property type="project" value="TreeGrafter"/>
</dbReference>
<dbReference type="SUPFAM" id="SSF48619">
    <property type="entry name" value="Phospholipase A2, PLA2"/>
    <property type="match status" value="1"/>
</dbReference>
<protein>
    <recommendedName>
        <fullName evidence="8">Phospholipase A2</fullName>
        <ecNumber evidence="8">3.1.1.4</ecNumber>
    </recommendedName>
</protein>
<feature type="active site" evidence="4">
    <location>
        <position position="120"/>
    </location>
</feature>
<dbReference type="InterPro" id="IPR033113">
    <property type="entry name" value="PLA2_histidine"/>
</dbReference>
<feature type="binding site" evidence="5">
    <location>
        <position position="76"/>
    </location>
    <ligand>
        <name>Ca(2+)</name>
        <dbReference type="ChEBI" id="CHEBI:29108"/>
    </ligand>
</feature>
<keyword evidence="2 8" id="KW-0964">Secreted</keyword>
<feature type="disulfide bond" evidence="6">
    <location>
        <begin position="105"/>
        <end position="117"/>
    </location>
</feature>
<evidence type="ECO:0000256" key="3">
    <source>
        <dbReference type="ARBA" id="ARBA00023157"/>
    </source>
</evidence>
<keyword evidence="8" id="KW-0443">Lipid metabolism</keyword>
<keyword evidence="8" id="KW-0378">Hydrolase</keyword>
<feature type="binding site" evidence="5">
    <location>
        <position position="59"/>
    </location>
    <ligand>
        <name>Ca(2+)</name>
        <dbReference type="ChEBI" id="CHEBI:29108"/>
    </ligand>
</feature>
<comment type="subcellular location">
    <subcellularLocation>
        <location evidence="1 8">Secreted</location>
    </subcellularLocation>
</comment>
<keyword evidence="3 6" id="KW-1015">Disulfide bond</keyword>
<evidence type="ECO:0000259" key="9">
    <source>
        <dbReference type="SMART" id="SM00085"/>
    </source>
</evidence>
<keyword evidence="5" id="KW-0479">Metal-binding</keyword>
<dbReference type="Gene3D" id="1.20.90.10">
    <property type="entry name" value="Phospholipase A2 domain"/>
    <property type="match status" value="1"/>
</dbReference>
<evidence type="ECO:0000256" key="5">
    <source>
        <dbReference type="PIRSR" id="PIRSR601211-2"/>
    </source>
</evidence>
<gene>
    <name evidence="11" type="primary">LOC116946955</name>
</gene>
<dbReference type="PROSITE" id="PS51257">
    <property type="entry name" value="PROKAR_LIPOPROTEIN"/>
    <property type="match status" value="1"/>
</dbReference>
<dbReference type="GO" id="GO:0006644">
    <property type="term" value="P:phospholipid metabolic process"/>
    <property type="evidence" value="ECO:0007669"/>
    <property type="project" value="InterPro"/>
</dbReference>
<keyword evidence="8" id="KW-0732">Signal</keyword>
<evidence type="ECO:0000313" key="11">
    <source>
        <dbReference type="RefSeq" id="XP_032818139.1"/>
    </source>
</evidence>
<dbReference type="PANTHER" id="PTHR11716:SF51">
    <property type="entry name" value="PHOSPHOLIPASE A2"/>
    <property type="match status" value="1"/>
</dbReference>
<evidence type="ECO:0000256" key="7">
    <source>
        <dbReference type="RuleBase" id="RU003654"/>
    </source>
</evidence>
<name>A0AAJ7THV4_PETMA</name>
<sequence>MARVLLAVALTIAVLVGCADGHAHARHTRSLINLAELIKCVTGKHACDYNAYGNWCGIGGSGTPVDEIDGCCQRHDLCYDRLIANGCWPRWSPYNYTCKDSLVDCGIDDGSCQAQMCACDKEVVECFARGTYNPANKKKNLFC</sequence>
<proteinExistence type="inferred from homology"/>
<dbReference type="Pfam" id="PF00068">
    <property type="entry name" value="Phospholip_A2_1"/>
    <property type="match status" value="1"/>
</dbReference>
<feature type="active site" evidence="4">
    <location>
        <position position="75"/>
    </location>
</feature>
<dbReference type="GeneID" id="116946955"/>